<evidence type="ECO:0000256" key="6">
    <source>
        <dbReference type="ARBA" id="ARBA00023004"/>
    </source>
</evidence>
<dbReference type="NCBIfam" id="TIGR00539">
    <property type="entry name" value="hemN_rel"/>
    <property type="match status" value="1"/>
</dbReference>
<proteinExistence type="inferred from homology"/>
<evidence type="ECO:0000313" key="12">
    <source>
        <dbReference type="Proteomes" id="UP000472355"/>
    </source>
</evidence>
<keyword evidence="4 9" id="KW-0949">S-adenosyl-L-methionine</keyword>
<comment type="subcellular location">
    <subcellularLocation>
        <location evidence="9">Cytoplasm</location>
    </subcellularLocation>
</comment>
<dbReference type="InterPro" id="IPR006638">
    <property type="entry name" value="Elp3/MiaA/NifB-like_rSAM"/>
</dbReference>
<dbReference type="SFLD" id="SFLDF00562">
    <property type="entry name" value="HemN-like__clustered_with_heat"/>
    <property type="match status" value="1"/>
</dbReference>
<dbReference type="GO" id="GO:0004109">
    <property type="term" value="F:coproporphyrinogen oxidase activity"/>
    <property type="evidence" value="ECO:0007669"/>
    <property type="project" value="InterPro"/>
</dbReference>
<dbReference type="EMBL" id="SGKU01000039">
    <property type="protein sequence ID" value="NFA43477.1"/>
    <property type="molecule type" value="Genomic_DNA"/>
</dbReference>
<dbReference type="SFLD" id="SFLDS00029">
    <property type="entry name" value="Radical_SAM"/>
    <property type="match status" value="1"/>
</dbReference>
<evidence type="ECO:0000313" key="11">
    <source>
        <dbReference type="EMBL" id="NFA43477.1"/>
    </source>
</evidence>
<keyword evidence="8 9" id="KW-0143">Chaperone</keyword>
<sequence>MKNYKVYYPNREIGVSHYPMPASKAKVISPENIEFLKFTTNKQNQVLLYIHIPFCEKVCSFCPYNKILYDNKKVEEYLKCLYTEIEWYSKEDYVQKSVINAIYFGGGTPNLLTTEQISNLIAFIKKKFILNHNAEITVEGNSHKFTETKIKALKDMGVNRISLGVQTFNTQLGQLLEVPHTCEDAIRTIKSIKDIGIEKLSIDLMYNIPNQSIASWMEDIKKAVELKIDHITLFHLILIPQTKLFYKVQNNEMIVHDLDGELEMYEKAMNYLLKAGYHQESTYDFALENKGSVYGIKHFKDHNDILGLGLGSFGEINNYCYINDGKFDNYISTIQSGKLPILLQDHVNDDEKINALMSMGLRMLEVDLKSCEVNVFSQFAEQIMVLAQNKLIEITDGKIRLTTTGKLWGNNICKEFYSDKYKQKLPSWKRMEELAKIK</sequence>
<gene>
    <name evidence="11" type="primary">hemW</name>
    <name evidence="11" type="ORF">EXM65_13045</name>
</gene>
<keyword evidence="9" id="KW-0004">4Fe-4S</keyword>
<evidence type="ECO:0000256" key="9">
    <source>
        <dbReference type="RuleBase" id="RU364116"/>
    </source>
</evidence>
<organism evidence="11 12">
    <name type="scientific">Clostridium botulinum</name>
    <dbReference type="NCBI Taxonomy" id="1491"/>
    <lineage>
        <taxon>Bacteria</taxon>
        <taxon>Bacillati</taxon>
        <taxon>Bacillota</taxon>
        <taxon>Clostridia</taxon>
        <taxon>Eubacteriales</taxon>
        <taxon>Clostridiaceae</taxon>
        <taxon>Clostridium</taxon>
    </lineage>
</organism>
<dbReference type="GO" id="GO:0051539">
    <property type="term" value="F:4 iron, 4 sulfur cluster binding"/>
    <property type="evidence" value="ECO:0007669"/>
    <property type="project" value="UniProtKB-UniRule"/>
</dbReference>
<keyword evidence="3 9" id="KW-0349">Heme</keyword>
<dbReference type="Proteomes" id="UP000472355">
    <property type="component" value="Unassembled WGS sequence"/>
</dbReference>
<dbReference type="InterPro" id="IPR034505">
    <property type="entry name" value="Coproporphyrinogen-III_oxidase"/>
</dbReference>
<dbReference type="SUPFAM" id="SSF102114">
    <property type="entry name" value="Radical SAM enzymes"/>
    <property type="match status" value="1"/>
</dbReference>
<evidence type="ECO:0000256" key="8">
    <source>
        <dbReference type="ARBA" id="ARBA00023186"/>
    </source>
</evidence>
<dbReference type="SMART" id="SM00729">
    <property type="entry name" value="Elp3"/>
    <property type="match status" value="1"/>
</dbReference>
<evidence type="ECO:0000256" key="1">
    <source>
        <dbReference type="ARBA" id="ARBA00006100"/>
    </source>
</evidence>
<comment type="similarity">
    <text evidence="1">Belongs to the anaerobic coproporphyrinogen-III oxidase family. HemW subfamily.</text>
</comment>
<dbReference type="Pfam" id="PF04055">
    <property type="entry name" value="Radical_SAM"/>
    <property type="match status" value="1"/>
</dbReference>
<dbReference type="CDD" id="cd01335">
    <property type="entry name" value="Radical_SAM"/>
    <property type="match status" value="1"/>
</dbReference>
<keyword evidence="9" id="KW-0963">Cytoplasm</keyword>
<dbReference type="Gene3D" id="3.20.20.70">
    <property type="entry name" value="Aldolase class I"/>
    <property type="match status" value="1"/>
</dbReference>
<dbReference type="PROSITE" id="PS51918">
    <property type="entry name" value="RADICAL_SAM"/>
    <property type="match status" value="1"/>
</dbReference>
<reference evidence="11 12" key="1">
    <citation type="submission" date="2019-02" db="EMBL/GenBank/DDBJ databases">
        <title>Genome sequencing of Clostridium botulinum clinical isolates.</title>
        <authorList>
            <person name="Brunt J."/>
            <person name="Van Vliet A.H.M."/>
            <person name="Stringer S.C."/>
            <person name="Grant K.A."/>
            <person name="Carter A.C."/>
            <person name="Peck M.W."/>
        </authorList>
    </citation>
    <scope>NUCLEOTIDE SEQUENCE [LARGE SCALE GENOMIC DNA]</scope>
    <source>
        <strain evidence="11 12">H113700579</strain>
    </source>
</reference>
<evidence type="ECO:0000259" key="10">
    <source>
        <dbReference type="PROSITE" id="PS51918"/>
    </source>
</evidence>
<evidence type="ECO:0000256" key="4">
    <source>
        <dbReference type="ARBA" id="ARBA00022691"/>
    </source>
</evidence>
<comment type="caution">
    <text evidence="11">The sequence shown here is derived from an EMBL/GenBank/DDBJ whole genome shotgun (WGS) entry which is preliminary data.</text>
</comment>
<dbReference type="AlphaFoldDB" id="A0A6M0SRD7"/>
<feature type="domain" description="Radical SAM core" evidence="10">
    <location>
        <begin position="40"/>
        <end position="278"/>
    </location>
</feature>
<dbReference type="PANTHER" id="PTHR13932:SF5">
    <property type="entry name" value="RADICAL S-ADENOSYL METHIONINE DOMAIN-CONTAINING PROTEIN 1, MITOCHONDRIAL"/>
    <property type="match status" value="1"/>
</dbReference>
<dbReference type="SFLD" id="SFLDG01065">
    <property type="entry name" value="anaerobic_coproporphyrinogen-I"/>
    <property type="match status" value="1"/>
</dbReference>
<evidence type="ECO:0000256" key="3">
    <source>
        <dbReference type="ARBA" id="ARBA00022617"/>
    </source>
</evidence>
<accession>A0A6M0SRD7</accession>
<name>A0A6M0SRD7_CLOBO</name>
<dbReference type="InterPro" id="IPR058240">
    <property type="entry name" value="rSAM_sf"/>
</dbReference>
<dbReference type="InterPro" id="IPR013785">
    <property type="entry name" value="Aldolase_TIM"/>
</dbReference>
<dbReference type="GO" id="GO:0046872">
    <property type="term" value="F:metal ion binding"/>
    <property type="evidence" value="ECO:0007669"/>
    <property type="project" value="UniProtKB-UniRule"/>
</dbReference>
<protein>
    <recommendedName>
        <fullName evidence="2 9">Heme chaperone HemW</fullName>
    </recommendedName>
</protein>
<keyword evidence="7 9" id="KW-0411">Iron-sulfur</keyword>
<evidence type="ECO:0000256" key="5">
    <source>
        <dbReference type="ARBA" id="ARBA00022723"/>
    </source>
</evidence>
<dbReference type="PANTHER" id="PTHR13932">
    <property type="entry name" value="COPROPORPHYRINIGEN III OXIDASE"/>
    <property type="match status" value="1"/>
</dbReference>
<evidence type="ECO:0000256" key="2">
    <source>
        <dbReference type="ARBA" id="ARBA00017228"/>
    </source>
</evidence>
<dbReference type="InterPro" id="IPR004559">
    <property type="entry name" value="HemW-like"/>
</dbReference>
<keyword evidence="6 9" id="KW-0408">Iron</keyword>
<dbReference type="InterPro" id="IPR007197">
    <property type="entry name" value="rSAM"/>
</dbReference>
<keyword evidence="5 9" id="KW-0479">Metal-binding</keyword>
<comment type="function">
    <text evidence="9">Probably acts as a heme chaperone, transferring heme to an unknown acceptor. Binds one molecule of heme per monomer, possibly covalently. Binds 1 [4Fe-4S] cluster. The cluster is coordinated with 3 cysteines and an exchangeable S-adenosyl-L-methionine.</text>
</comment>
<dbReference type="GO" id="GO:0005737">
    <property type="term" value="C:cytoplasm"/>
    <property type="evidence" value="ECO:0007669"/>
    <property type="project" value="UniProtKB-SubCell"/>
</dbReference>
<dbReference type="GO" id="GO:0006779">
    <property type="term" value="P:porphyrin-containing compound biosynthetic process"/>
    <property type="evidence" value="ECO:0007669"/>
    <property type="project" value="InterPro"/>
</dbReference>
<evidence type="ECO:0000256" key="7">
    <source>
        <dbReference type="ARBA" id="ARBA00023014"/>
    </source>
</evidence>